<gene>
    <name evidence="1" type="ORF">SAMN04487772_102174</name>
</gene>
<dbReference type="RefSeq" id="WP_092475708.1">
    <property type="nucleotide sequence ID" value="NZ_FOHN01000002.1"/>
</dbReference>
<dbReference type="OrthoDB" id="9757917at2"/>
<reference evidence="1 2" key="1">
    <citation type="submission" date="2016-10" db="EMBL/GenBank/DDBJ databases">
        <authorList>
            <person name="de Groot N.N."/>
        </authorList>
    </citation>
    <scope>NUCLEOTIDE SEQUENCE [LARGE SCALE GENOMIC DNA]</scope>
    <source>
        <strain evidence="1 2">DSM 1801</strain>
    </source>
</reference>
<sequence>MDRQNELKVFYNDIKYVTKSLAKDSEALYSCIVSTNSRHRQREPREVEAFMREEEKQLEEFRQSIHQLRKLSRKGKMKFQAMEWKSFKELDDWLALQEKITEELKPSAMWFQTSNYDAIYDMLDEVQTKAEDSVKSRKRIFAVWNKDVLQAHNVRFTIEYVDMLGSGRKYFNTKFWKYRRHLKTLFTAEENLYCDEEIKLLKKNVAVMTENDNWLFFKKRRIKEVLGENYIGKETDFSQIRKNYNLFYSWKLLQPEGSKITLETFPQYCQYLERLKKIEKQDYYAKLQELIPILAWDSVYDMPFEQLEKQLADYQYALRTIRKHYGISYLSDIKEVFTLEKWNKLVQRVVDKENWLKEKQPDIENVFGNAYEGSATDWERMKACIQEAFVEINGIPKNRILQYGFAVKDDTEKDNRLVRKLSGKPESATQAIQWILQDETSIPVAAVIKKCCKLLGFKRATPKLKQEIETSLYNELPEGFGIKDGFVIVSDKKKLQFYLAKDKEKRALDTISNEEMMYGIQKVLEVEQEMTLDDLTKLFSRLLGYPRRTKSLQSLVEKAVKQLKDDGQITRKSGGWALLTDTVS</sequence>
<dbReference type="AlphaFoldDB" id="A0A1H9YRR3"/>
<proteinExistence type="predicted"/>
<keyword evidence="2" id="KW-1185">Reference proteome</keyword>
<name>A0A1H9YRR3_9FIRM</name>
<evidence type="ECO:0000313" key="2">
    <source>
        <dbReference type="Proteomes" id="UP000199800"/>
    </source>
</evidence>
<evidence type="ECO:0000313" key="1">
    <source>
        <dbReference type="EMBL" id="SES71856.1"/>
    </source>
</evidence>
<protein>
    <submittedName>
        <fullName evidence="1">Uncharacterized protein</fullName>
    </submittedName>
</protein>
<organism evidence="1 2">
    <name type="scientific">[Clostridium] polysaccharolyticum</name>
    <dbReference type="NCBI Taxonomy" id="29364"/>
    <lineage>
        <taxon>Bacteria</taxon>
        <taxon>Bacillati</taxon>
        <taxon>Bacillota</taxon>
        <taxon>Clostridia</taxon>
        <taxon>Lachnospirales</taxon>
        <taxon>Lachnospiraceae</taxon>
    </lineage>
</organism>
<dbReference type="Proteomes" id="UP000199800">
    <property type="component" value="Unassembled WGS sequence"/>
</dbReference>
<accession>A0A1H9YRR3</accession>
<dbReference type="EMBL" id="FOHN01000002">
    <property type="protein sequence ID" value="SES71856.1"/>
    <property type="molecule type" value="Genomic_DNA"/>
</dbReference>
<dbReference type="STRING" id="29364.SAMN04487772_102174"/>